<organism evidence="6 7">
    <name type="scientific">Spirodela intermedia</name>
    <name type="common">Intermediate duckweed</name>
    <dbReference type="NCBI Taxonomy" id="51605"/>
    <lineage>
        <taxon>Eukaryota</taxon>
        <taxon>Viridiplantae</taxon>
        <taxon>Streptophyta</taxon>
        <taxon>Embryophyta</taxon>
        <taxon>Tracheophyta</taxon>
        <taxon>Spermatophyta</taxon>
        <taxon>Magnoliopsida</taxon>
        <taxon>Liliopsida</taxon>
        <taxon>Araceae</taxon>
        <taxon>Lemnoideae</taxon>
        <taxon>Spirodela</taxon>
    </lineage>
</organism>
<keyword evidence="1" id="KW-0346">Stress response</keyword>
<evidence type="ECO:0000313" key="7">
    <source>
        <dbReference type="Proteomes" id="UP000663760"/>
    </source>
</evidence>
<dbReference type="Pfam" id="PF00011">
    <property type="entry name" value="HSP20"/>
    <property type="match status" value="1"/>
</dbReference>
<evidence type="ECO:0000313" key="6">
    <source>
        <dbReference type="EMBL" id="CAA7410711.1"/>
    </source>
</evidence>
<feature type="domain" description="SHSP" evidence="5">
    <location>
        <begin position="21"/>
        <end position="135"/>
    </location>
</feature>
<evidence type="ECO:0000256" key="1">
    <source>
        <dbReference type="ARBA" id="ARBA00023016"/>
    </source>
</evidence>
<sequence>MLDTVDRLLEEAVSGQRGPAASAGEVRAPWEIREEEDAVRMRFDMPGLTKEEVRVAVEDDVLVIRGERRHQATGAEEEGGGGDWSGRSSSTYSMRLLLPDDCEKEKIQAELKNGVLTVTAPRSKVDRKVIEVAIE</sequence>
<evidence type="ECO:0000256" key="2">
    <source>
        <dbReference type="PROSITE-ProRule" id="PRU00285"/>
    </source>
</evidence>
<dbReference type="SUPFAM" id="SSF49764">
    <property type="entry name" value="HSP20-like chaperones"/>
    <property type="match status" value="1"/>
</dbReference>
<dbReference type="InterPro" id="IPR044587">
    <property type="entry name" value="HSP21-like"/>
</dbReference>
<proteinExistence type="inferred from homology"/>
<dbReference type="AlphaFoldDB" id="A0A7I8LKU5"/>
<evidence type="ECO:0000256" key="4">
    <source>
        <dbReference type="SAM" id="MobiDB-lite"/>
    </source>
</evidence>
<dbReference type="EMBL" id="LR746281">
    <property type="protein sequence ID" value="CAA7410711.1"/>
    <property type="molecule type" value="Genomic_DNA"/>
</dbReference>
<feature type="region of interest" description="Disordered" evidence="4">
    <location>
        <begin position="68"/>
        <end position="90"/>
    </location>
</feature>
<evidence type="ECO:0000259" key="5">
    <source>
        <dbReference type="PROSITE" id="PS01031"/>
    </source>
</evidence>
<dbReference type="Proteomes" id="UP000663760">
    <property type="component" value="Chromosome 18"/>
</dbReference>
<dbReference type="InterPro" id="IPR002068">
    <property type="entry name" value="A-crystallin/Hsp20_dom"/>
</dbReference>
<dbReference type="PANTHER" id="PTHR46733:SF4">
    <property type="entry name" value="HEAT SHOCK PROTEIN 21, CHLOROPLASTIC"/>
    <property type="match status" value="1"/>
</dbReference>
<feature type="region of interest" description="Disordered" evidence="4">
    <location>
        <begin position="1"/>
        <end position="27"/>
    </location>
</feature>
<dbReference type="PANTHER" id="PTHR46733">
    <property type="entry name" value="26.5 KDA HEAT SHOCK PROTEIN, MITOCHONDRIAL"/>
    <property type="match status" value="1"/>
</dbReference>
<dbReference type="CDD" id="cd06464">
    <property type="entry name" value="ACD_sHsps-like"/>
    <property type="match status" value="1"/>
</dbReference>
<feature type="compositionally biased region" description="Basic and acidic residues" evidence="4">
    <location>
        <begin position="1"/>
        <end position="10"/>
    </location>
</feature>
<dbReference type="Gene3D" id="2.60.40.790">
    <property type="match status" value="1"/>
</dbReference>
<name>A0A7I8LKU5_SPIIN</name>
<dbReference type="GO" id="GO:0009408">
    <property type="term" value="P:response to heat"/>
    <property type="evidence" value="ECO:0007669"/>
    <property type="project" value="InterPro"/>
</dbReference>
<evidence type="ECO:0000256" key="3">
    <source>
        <dbReference type="RuleBase" id="RU003616"/>
    </source>
</evidence>
<keyword evidence="7" id="KW-1185">Reference proteome</keyword>
<gene>
    <name evidence="6" type="ORF">SI8410_18021389</name>
</gene>
<dbReference type="PROSITE" id="PS01031">
    <property type="entry name" value="SHSP"/>
    <property type="match status" value="1"/>
</dbReference>
<dbReference type="InterPro" id="IPR008978">
    <property type="entry name" value="HSP20-like_chaperone"/>
</dbReference>
<comment type="similarity">
    <text evidence="2 3">Belongs to the small heat shock protein (HSP20) family.</text>
</comment>
<protein>
    <recommendedName>
        <fullName evidence="5">SHSP domain-containing protein</fullName>
    </recommendedName>
</protein>
<accession>A0A7I8LKU5</accession>
<dbReference type="OrthoDB" id="1431247at2759"/>
<reference evidence="6" key="1">
    <citation type="submission" date="2020-02" db="EMBL/GenBank/DDBJ databases">
        <authorList>
            <person name="Scholz U."/>
            <person name="Mascher M."/>
            <person name="Fiebig A."/>
        </authorList>
    </citation>
    <scope>NUCLEOTIDE SEQUENCE</scope>
</reference>